<dbReference type="PRINTS" id="PR00127">
    <property type="entry name" value="CLPPROTEASEP"/>
</dbReference>
<dbReference type="InterPro" id="IPR023562">
    <property type="entry name" value="ClpP/TepA"/>
</dbReference>
<dbReference type="SUPFAM" id="SSF52096">
    <property type="entry name" value="ClpP/crotonase"/>
    <property type="match status" value="1"/>
</dbReference>
<dbReference type="InterPro" id="IPR029045">
    <property type="entry name" value="ClpP/crotonase-like_dom_sf"/>
</dbReference>
<gene>
    <name evidence="3" type="ORF">Faunusvirus15_2</name>
</gene>
<comment type="similarity">
    <text evidence="1">Belongs to the peptidase S14 family.</text>
</comment>
<dbReference type="GO" id="GO:0004252">
    <property type="term" value="F:serine-type endopeptidase activity"/>
    <property type="evidence" value="ECO:0007669"/>
    <property type="project" value="InterPro"/>
</dbReference>
<accession>A0A3G4ZZL2</accession>
<dbReference type="GO" id="GO:0009368">
    <property type="term" value="C:endopeptidase Clp complex"/>
    <property type="evidence" value="ECO:0007669"/>
    <property type="project" value="TreeGrafter"/>
</dbReference>
<dbReference type="EMBL" id="MK072146">
    <property type="protein sequence ID" value="AYV79451.1"/>
    <property type="molecule type" value="Genomic_DNA"/>
</dbReference>
<organism evidence="3">
    <name type="scientific">Faunusvirus sp</name>
    <dbReference type="NCBI Taxonomy" id="2487766"/>
    <lineage>
        <taxon>Viruses</taxon>
        <taxon>Varidnaviria</taxon>
        <taxon>Bamfordvirae</taxon>
        <taxon>Nucleocytoviricota</taxon>
        <taxon>Megaviricetes</taxon>
        <taxon>Imitervirales</taxon>
        <taxon>Mimiviridae</taxon>
    </lineage>
</organism>
<proteinExistence type="inferred from homology"/>
<dbReference type="Pfam" id="PF00574">
    <property type="entry name" value="CLP_protease"/>
    <property type="match status" value="1"/>
</dbReference>
<evidence type="ECO:0000313" key="3">
    <source>
        <dbReference type="EMBL" id="AYV79451.1"/>
    </source>
</evidence>
<evidence type="ECO:0008006" key="4">
    <source>
        <dbReference type="Google" id="ProtNLM"/>
    </source>
</evidence>
<protein>
    <recommendedName>
        <fullName evidence="4">ATP-dependent Clp protease proteolytic subunit</fullName>
    </recommendedName>
</protein>
<feature type="region of interest" description="Disordered" evidence="2">
    <location>
        <begin position="1"/>
        <end position="20"/>
    </location>
</feature>
<dbReference type="Gene3D" id="3.90.226.10">
    <property type="entry name" value="2-enoyl-CoA Hydratase, Chain A, domain 1"/>
    <property type="match status" value="1"/>
</dbReference>
<dbReference type="InterPro" id="IPR001907">
    <property type="entry name" value="ClpP"/>
</dbReference>
<dbReference type="GO" id="GO:0006515">
    <property type="term" value="P:protein quality control for misfolded or incompletely synthesized proteins"/>
    <property type="evidence" value="ECO:0007669"/>
    <property type="project" value="TreeGrafter"/>
</dbReference>
<evidence type="ECO:0000256" key="1">
    <source>
        <dbReference type="ARBA" id="ARBA00007039"/>
    </source>
</evidence>
<reference evidence="3" key="1">
    <citation type="submission" date="2018-10" db="EMBL/GenBank/DDBJ databases">
        <title>Hidden diversity of soil giant viruses.</title>
        <authorList>
            <person name="Schulz F."/>
            <person name="Alteio L."/>
            <person name="Goudeau D."/>
            <person name="Ryan E.M."/>
            <person name="Malmstrom R.R."/>
            <person name="Blanchard J."/>
            <person name="Woyke T."/>
        </authorList>
    </citation>
    <scope>NUCLEOTIDE SEQUENCE</scope>
    <source>
        <strain evidence="3">FNV1</strain>
    </source>
</reference>
<name>A0A3G4ZZL2_9VIRU</name>
<evidence type="ECO:0000256" key="2">
    <source>
        <dbReference type="SAM" id="MobiDB-lite"/>
    </source>
</evidence>
<dbReference type="PANTHER" id="PTHR10381">
    <property type="entry name" value="ATP-DEPENDENT CLP PROTEASE PROTEOLYTIC SUBUNIT"/>
    <property type="match status" value="1"/>
</dbReference>
<dbReference type="GO" id="GO:0051117">
    <property type="term" value="F:ATPase binding"/>
    <property type="evidence" value="ECO:0007669"/>
    <property type="project" value="TreeGrafter"/>
</dbReference>
<dbReference type="PANTHER" id="PTHR10381:SF11">
    <property type="entry name" value="ATP-DEPENDENT CLP PROTEASE PROTEOLYTIC SUBUNIT, MITOCHONDRIAL"/>
    <property type="match status" value="1"/>
</dbReference>
<dbReference type="GO" id="GO:0004176">
    <property type="term" value="F:ATP-dependent peptidase activity"/>
    <property type="evidence" value="ECO:0007669"/>
    <property type="project" value="InterPro"/>
</dbReference>
<sequence length="237" mass="26625">MSIEWKQTGLTGSKRRRTDNGVEQIDAEKLSGHMANAGGSIIDLLGMGHQQTSLRVIDNTIYFCAEVNRATILSLTTELKTMSNKLMDVAMKNNNKPADIYLNIRSFGGSVFDAFAAIDAILNCPVDVITVIDGYAASAGTMMSIVGKRRYMTKHSMMLVHQLSGGMWGKFSEMEDDMENNKELMTIIKGLYIEFAEIPKKQLDKILTHDLWWNSETCLKYGLIDEIITPETFKHMR</sequence>